<proteinExistence type="predicted"/>
<dbReference type="EMBL" id="JAGYPG010000003">
    <property type="protein sequence ID" value="MBS4196799.1"/>
    <property type="molecule type" value="Genomic_DNA"/>
</dbReference>
<reference evidence="2 3" key="1">
    <citation type="submission" date="2021-05" db="EMBL/GenBank/DDBJ databases">
        <title>Novel Bacillus species.</title>
        <authorList>
            <person name="Liu G."/>
        </authorList>
    </citation>
    <scope>NUCLEOTIDE SEQUENCE [LARGE SCALE GENOMIC DNA]</scope>
    <source>
        <strain evidence="3">FJAT-49780</strain>
    </source>
</reference>
<name>A0A942TIQ5_9BACI</name>
<dbReference type="AlphaFoldDB" id="A0A942TIQ5"/>
<sequence length="141" mass="16709">MIKKLIMTVIIFALFGAFLYGYMVLQYKEKKINEAVYMEYSEITKIIFYDGRGNNPPITLEDKEKIQEFNNLLDGYIIKKEKFHEKSKGWIHRADFYKDDKQFMSITFSNPMQINGKYYEIVEGDINPETIDNFLKSIDSD</sequence>
<accession>A0A942TIQ5</accession>
<gene>
    <name evidence="2" type="ORF">KHA97_17250</name>
</gene>
<keyword evidence="1" id="KW-1133">Transmembrane helix</keyword>
<comment type="caution">
    <text evidence="2">The sequence shown here is derived from an EMBL/GenBank/DDBJ whole genome shotgun (WGS) entry which is preliminary data.</text>
</comment>
<feature type="transmembrane region" description="Helical" evidence="1">
    <location>
        <begin position="6"/>
        <end position="25"/>
    </location>
</feature>
<dbReference type="Proteomes" id="UP000681414">
    <property type="component" value="Unassembled WGS sequence"/>
</dbReference>
<keyword evidence="1" id="KW-0812">Transmembrane</keyword>
<evidence type="ECO:0000313" key="2">
    <source>
        <dbReference type="EMBL" id="MBS4196799.1"/>
    </source>
</evidence>
<evidence type="ECO:0000313" key="3">
    <source>
        <dbReference type="Proteomes" id="UP000681414"/>
    </source>
</evidence>
<keyword evidence="3" id="KW-1185">Reference proteome</keyword>
<evidence type="ECO:0000256" key="1">
    <source>
        <dbReference type="SAM" id="Phobius"/>
    </source>
</evidence>
<protein>
    <submittedName>
        <fullName evidence="2">Uncharacterized protein</fullName>
    </submittedName>
</protein>
<dbReference type="RefSeq" id="WP_213126014.1">
    <property type="nucleotide sequence ID" value="NZ_JAGYPG010000003.1"/>
</dbReference>
<organism evidence="2 3">
    <name type="scientific">Lederbergia citri</name>
    <dbReference type="NCBI Taxonomy" id="2833580"/>
    <lineage>
        <taxon>Bacteria</taxon>
        <taxon>Bacillati</taxon>
        <taxon>Bacillota</taxon>
        <taxon>Bacilli</taxon>
        <taxon>Bacillales</taxon>
        <taxon>Bacillaceae</taxon>
        <taxon>Lederbergia</taxon>
    </lineage>
</organism>
<keyword evidence="1" id="KW-0472">Membrane</keyword>